<protein>
    <submittedName>
        <fullName evidence="5">Ras GEF</fullName>
    </submittedName>
</protein>
<dbReference type="EMBL" id="MCFE01000115">
    <property type="protein sequence ID" value="ORX98334.1"/>
    <property type="molecule type" value="Genomic_DNA"/>
</dbReference>
<dbReference type="SMART" id="SM00147">
    <property type="entry name" value="RasGEF"/>
    <property type="match status" value="1"/>
</dbReference>
<dbReference type="InterPro" id="IPR008937">
    <property type="entry name" value="Ras-like_GEF"/>
</dbReference>
<dbReference type="Pfam" id="PF00618">
    <property type="entry name" value="RasGEF_N"/>
    <property type="match status" value="1"/>
</dbReference>
<dbReference type="Pfam" id="PF00617">
    <property type="entry name" value="RasGEF"/>
    <property type="match status" value="1"/>
</dbReference>
<keyword evidence="6" id="KW-1185">Reference proteome</keyword>
<keyword evidence="1 2" id="KW-0344">Guanine-nucleotide releasing factor</keyword>
<evidence type="ECO:0000256" key="1">
    <source>
        <dbReference type="ARBA" id="ARBA00022658"/>
    </source>
</evidence>
<dbReference type="GO" id="GO:0005886">
    <property type="term" value="C:plasma membrane"/>
    <property type="evidence" value="ECO:0007669"/>
    <property type="project" value="TreeGrafter"/>
</dbReference>
<evidence type="ECO:0000313" key="6">
    <source>
        <dbReference type="Proteomes" id="UP000193498"/>
    </source>
</evidence>
<feature type="domain" description="N-terminal Ras-GEF" evidence="4">
    <location>
        <begin position="14"/>
        <end position="145"/>
    </location>
</feature>
<dbReference type="CDD" id="cd00155">
    <property type="entry name" value="RasGEF"/>
    <property type="match status" value="1"/>
</dbReference>
<dbReference type="Gene3D" id="1.10.840.10">
    <property type="entry name" value="Ras guanine-nucleotide exchange factors catalytic domain"/>
    <property type="match status" value="1"/>
</dbReference>
<dbReference type="Gene3D" id="1.20.870.10">
    <property type="entry name" value="Son of sevenless (SoS) protein Chain: S domain 1"/>
    <property type="match status" value="1"/>
</dbReference>
<dbReference type="GO" id="GO:0005085">
    <property type="term" value="F:guanyl-nucleotide exchange factor activity"/>
    <property type="evidence" value="ECO:0007669"/>
    <property type="project" value="UniProtKB-KW"/>
</dbReference>
<dbReference type="InterPro" id="IPR000651">
    <property type="entry name" value="Ras-like_Gua-exchang_fac_N"/>
</dbReference>
<comment type="caution">
    <text evidence="5">The sequence shown here is derived from an EMBL/GenBank/DDBJ whole genome shotgun (WGS) entry which is preliminary data.</text>
</comment>
<dbReference type="AlphaFoldDB" id="A0A1Y1YL76"/>
<evidence type="ECO:0000313" key="5">
    <source>
        <dbReference type="EMBL" id="ORX98334.1"/>
    </source>
</evidence>
<dbReference type="InParanoid" id="A0A1Y1YL76"/>
<feature type="domain" description="Ras-GEF" evidence="3">
    <location>
        <begin position="197"/>
        <end position="437"/>
    </location>
</feature>
<dbReference type="InterPro" id="IPR036964">
    <property type="entry name" value="RASGEF_cat_dom_sf"/>
</dbReference>
<dbReference type="PANTHER" id="PTHR23113:SF354">
    <property type="entry name" value="BUD SITE SELECTION PROTEIN 5"/>
    <property type="match status" value="1"/>
</dbReference>
<dbReference type="InterPro" id="IPR001895">
    <property type="entry name" value="RASGEF_cat_dom"/>
</dbReference>
<dbReference type="SMART" id="SM00229">
    <property type="entry name" value="RasGEFN"/>
    <property type="match status" value="1"/>
</dbReference>
<accession>A0A1Y1YL76</accession>
<evidence type="ECO:0000256" key="2">
    <source>
        <dbReference type="PROSITE-ProRule" id="PRU00168"/>
    </source>
</evidence>
<proteinExistence type="predicted"/>
<reference evidence="5 6" key="1">
    <citation type="submission" date="2016-07" db="EMBL/GenBank/DDBJ databases">
        <title>Pervasive Adenine N6-methylation of Active Genes in Fungi.</title>
        <authorList>
            <consortium name="DOE Joint Genome Institute"/>
            <person name="Mondo S.J."/>
            <person name="Dannebaum R.O."/>
            <person name="Kuo R.C."/>
            <person name="Labutti K."/>
            <person name="Haridas S."/>
            <person name="Kuo A."/>
            <person name="Salamov A."/>
            <person name="Ahrendt S.R."/>
            <person name="Lipzen A."/>
            <person name="Sullivan W."/>
            <person name="Andreopoulos W.B."/>
            <person name="Clum A."/>
            <person name="Lindquist E."/>
            <person name="Daum C."/>
            <person name="Ramamoorthy G.K."/>
            <person name="Gryganskyi A."/>
            <person name="Culley D."/>
            <person name="Magnuson J.K."/>
            <person name="James T.Y."/>
            <person name="O'Malley M.A."/>
            <person name="Stajich J.E."/>
            <person name="Spatafora J.W."/>
            <person name="Visel A."/>
            <person name="Grigoriev I.V."/>
        </authorList>
    </citation>
    <scope>NUCLEOTIDE SEQUENCE [LARGE SCALE GENOMIC DNA]</scope>
    <source>
        <strain evidence="5 6">CBS 931.73</strain>
    </source>
</reference>
<evidence type="ECO:0000259" key="3">
    <source>
        <dbReference type="PROSITE" id="PS50009"/>
    </source>
</evidence>
<dbReference type="PANTHER" id="PTHR23113">
    <property type="entry name" value="GUANINE NUCLEOTIDE EXCHANGE FACTOR"/>
    <property type="match status" value="1"/>
</dbReference>
<dbReference type="PROSITE" id="PS50009">
    <property type="entry name" value="RASGEF_CAT"/>
    <property type="match status" value="1"/>
</dbReference>
<sequence length="456" mass="52150">MHTDINSENLTLDSTGLILGGTLDALVEYMTQHDTTMDLQFVKIFLLTFRTFTTPEALVESLTRRFLLDPKQALQPSEQKIWTSGKLTPIRLRIYMVFKLWLTLYYAEQLDQGSTELIRKFVLKVASPHLPAESKDLLKLLDQKALKTRPSNTRPLSIDSSMNVPGNRRSAPPVPLLSPYVSAALKAHKGFFIAELDPLELARQFTILESKEFCAIQPYELIDKEFSKKSSISVHVQAMTKLSTAITTWIADCIVREEDLKNRSNILKYFIRVGEKCLQLNNYNTLFSIVSALNSSGVNRLKRTQELLSRKYSVILNQQSSIVNRHKNFQVYRELLQRSSTPCLPFLGLYLTDLTFTYDGNKDFRKEKPDQINMDKQRRVIGIIESMTKFQSPYSLVEVPEIQSYLRHVLDEVNLAMKDIKDIGGRVYNASLTVEPKVNPDGHSNTCMSLDYYMAV</sequence>
<dbReference type="SUPFAM" id="SSF48366">
    <property type="entry name" value="Ras GEF"/>
    <property type="match status" value="1"/>
</dbReference>
<evidence type="ECO:0000259" key="4">
    <source>
        <dbReference type="PROSITE" id="PS50212"/>
    </source>
</evidence>
<dbReference type="GO" id="GO:0007265">
    <property type="term" value="P:Ras protein signal transduction"/>
    <property type="evidence" value="ECO:0007669"/>
    <property type="project" value="TreeGrafter"/>
</dbReference>
<dbReference type="OrthoDB" id="28357at2759"/>
<name>A0A1Y1YL76_9FUNG</name>
<dbReference type="STRING" id="1314790.A0A1Y1YL76"/>
<dbReference type="Proteomes" id="UP000193498">
    <property type="component" value="Unassembled WGS sequence"/>
</dbReference>
<organism evidence="5 6">
    <name type="scientific">Basidiobolus meristosporus CBS 931.73</name>
    <dbReference type="NCBI Taxonomy" id="1314790"/>
    <lineage>
        <taxon>Eukaryota</taxon>
        <taxon>Fungi</taxon>
        <taxon>Fungi incertae sedis</taxon>
        <taxon>Zoopagomycota</taxon>
        <taxon>Entomophthoromycotina</taxon>
        <taxon>Basidiobolomycetes</taxon>
        <taxon>Basidiobolales</taxon>
        <taxon>Basidiobolaceae</taxon>
        <taxon>Basidiobolus</taxon>
    </lineage>
</organism>
<gene>
    <name evidence="5" type="ORF">K493DRAFT_214411</name>
</gene>
<dbReference type="CDD" id="cd06224">
    <property type="entry name" value="REM"/>
    <property type="match status" value="1"/>
</dbReference>
<dbReference type="InterPro" id="IPR023578">
    <property type="entry name" value="Ras_GEF_dom_sf"/>
</dbReference>
<dbReference type="PROSITE" id="PS50212">
    <property type="entry name" value="RASGEF_NTER"/>
    <property type="match status" value="1"/>
</dbReference>